<protein>
    <submittedName>
        <fullName evidence="1">F-box protein</fullName>
    </submittedName>
</protein>
<dbReference type="EMBL" id="CP136896">
    <property type="protein sequence ID" value="WOL14436.1"/>
    <property type="molecule type" value="Genomic_DNA"/>
</dbReference>
<reference evidence="1 2" key="1">
    <citation type="submission" date="2023-10" db="EMBL/GenBank/DDBJ databases">
        <title>Chromosome-scale genome assembly provides insights into flower coloration mechanisms of Canna indica.</title>
        <authorList>
            <person name="Li C."/>
        </authorList>
    </citation>
    <scope>NUCLEOTIDE SEQUENCE [LARGE SCALE GENOMIC DNA]</scope>
    <source>
        <tissue evidence="1">Flower</tissue>
    </source>
</reference>
<accession>A0AAQ3QIZ6</accession>
<keyword evidence="2" id="KW-1185">Reference proteome</keyword>
<dbReference type="InterPro" id="IPR044508">
    <property type="entry name" value="At5g50450/At1g67340-like"/>
</dbReference>
<proteinExistence type="predicted"/>
<organism evidence="1 2">
    <name type="scientific">Canna indica</name>
    <name type="common">Indian-shot</name>
    <dbReference type="NCBI Taxonomy" id="4628"/>
    <lineage>
        <taxon>Eukaryota</taxon>
        <taxon>Viridiplantae</taxon>
        <taxon>Streptophyta</taxon>
        <taxon>Embryophyta</taxon>
        <taxon>Tracheophyta</taxon>
        <taxon>Spermatophyta</taxon>
        <taxon>Magnoliopsida</taxon>
        <taxon>Liliopsida</taxon>
        <taxon>Zingiberales</taxon>
        <taxon>Cannaceae</taxon>
        <taxon>Canna</taxon>
    </lineage>
</organism>
<evidence type="ECO:0000313" key="2">
    <source>
        <dbReference type="Proteomes" id="UP001327560"/>
    </source>
</evidence>
<name>A0AAQ3QIZ6_9LILI</name>
<dbReference type="PANTHER" id="PTHR46758:SF2">
    <property type="entry name" value="OJ1485_B09.11 PROTEIN"/>
    <property type="match status" value="1"/>
</dbReference>
<gene>
    <name evidence="1" type="ORF">Cni_G23216</name>
</gene>
<dbReference type="PANTHER" id="PTHR46758">
    <property type="entry name" value="MYND DOMAIN-CONTAINING"/>
    <property type="match status" value="1"/>
</dbReference>
<sequence>MITAETCFARGLCGGPDLVRCKRLNRLGLNPLVLSRPFVESLAIRAKRWSDSSHRFLERCVDAENLEAYYILAWNRRSGLSLLAQAAIGNHMAAIFSLAVIQFNDNGKSSRNDKDF</sequence>
<dbReference type="AlphaFoldDB" id="A0AAQ3QIZ6"/>
<evidence type="ECO:0000313" key="1">
    <source>
        <dbReference type="EMBL" id="WOL14436.1"/>
    </source>
</evidence>
<dbReference type="Proteomes" id="UP001327560">
    <property type="component" value="Chromosome 7"/>
</dbReference>